<dbReference type="CDD" id="cd10448">
    <property type="entry name" value="GIY-YIG_unchar_3"/>
    <property type="match status" value="1"/>
</dbReference>
<dbReference type="PANTHER" id="PTHR34477">
    <property type="entry name" value="UPF0213 PROTEIN YHBQ"/>
    <property type="match status" value="1"/>
</dbReference>
<evidence type="ECO:0000256" key="1">
    <source>
        <dbReference type="ARBA" id="ARBA00007435"/>
    </source>
</evidence>
<name>A0A399CU64_9BACT</name>
<dbReference type="SUPFAM" id="SSF82771">
    <property type="entry name" value="GIY-YIG endonuclease"/>
    <property type="match status" value="1"/>
</dbReference>
<dbReference type="InterPro" id="IPR000305">
    <property type="entry name" value="GIY-YIG_endonuc"/>
</dbReference>
<dbReference type="Proteomes" id="UP000266441">
    <property type="component" value="Unassembled WGS sequence"/>
</dbReference>
<dbReference type="InterPro" id="IPR035901">
    <property type="entry name" value="GIY-YIG_endonuc_sf"/>
</dbReference>
<evidence type="ECO:0000259" key="2">
    <source>
        <dbReference type="PROSITE" id="PS50164"/>
    </source>
</evidence>
<accession>A0A399CU64</accession>
<organism evidence="3 4">
    <name type="scientific">Mariniphaga sediminis</name>
    <dbReference type="NCBI Taxonomy" id="1628158"/>
    <lineage>
        <taxon>Bacteria</taxon>
        <taxon>Pseudomonadati</taxon>
        <taxon>Bacteroidota</taxon>
        <taxon>Bacteroidia</taxon>
        <taxon>Marinilabiliales</taxon>
        <taxon>Prolixibacteraceae</taxon>
        <taxon>Mariniphaga</taxon>
    </lineage>
</organism>
<dbReference type="EMBL" id="QWET01000023">
    <property type="protein sequence ID" value="RIH63249.1"/>
    <property type="molecule type" value="Genomic_DNA"/>
</dbReference>
<dbReference type="PANTHER" id="PTHR34477:SF5">
    <property type="entry name" value="BSL5627 PROTEIN"/>
    <property type="match status" value="1"/>
</dbReference>
<dbReference type="PROSITE" id="PS50164">
    <property type="entry name" value="GIY_YIG"/>
    <property type="match status" value="1"/>
</dbReference>
<dbReference type="Pfam" id="PF01541">
    <property type="entry name" value="GIY-YIG"/>
    <property type="match status" value="1"/>
</dbReference>
<dbReference type="AlphaFoldDB" id="A0A399CU64"/>
<proteinExistence type="inferred from homology"/>
<sequence>MKAWTYLTTNKANKVLYAGVTSNLKSRMESHRTKKYPNSFTARYNADKLVWFQEFDSIIDARDRERQLKAGNRARKIKLIEEMNPEWKDLYETL</sequence>
<protein>
    <submittedName>
        <fullName evidence="3">GIY-YIG nuclease family protein</fullName>
    </submittedName>
</protein>
<keyword evidence="4" id="KW-1185">Reference proteome</keyword>
<comment type="similarity">
    <text evidence="1">Belongs to the UPF0213 family.</text>
</comment>
<evidence type="ECO:0000313" key="4">
    <source>
        <dbReference type="Proteomes" id="UP000266441"/>
    </source>
</evidence>
<reference evidence="3 4" key="1">
    <citation type="journal article" date="2015" name="Int. J. Syst. Evol. Microbiol.">
        <title>Mariniphaga sediminis sp. nov., isolated from coastal sediment.</title>
        <authorList>
            <person name="Wang F.Q."/>
            <person name="Shen Q.Y."/>
            <person name="Chen G.J."/>
            <person name="Du Z.J."/>
        </authorList>
    </citation>
    <scope>NUCLEOTIDE SEQUENCE [LARGE SCALE GENOMIC DNA]</scope>
    <source>
        <strain evidence="3 4">SY21</strain>
    </source>
</reference>
<evidence type="ECO:0000313" key="3">
    <source>
        <dbReference type="EMBL" id="RIH63249.1"/>
    </source>
</evidence>
<dbReference type="Gene3D" id="3.40.1440.10">
    <property type="entry name" value="GIY-YIG endonuclease"/>
    <property type="match status" value="1"/>
</dbReference>
<feature type="domain" description="GIY-YIG" evidence="2">
    <location>
        <begin position="1"/>
        <end position="78"/>
    </location>
</feature>
<comment type="caution">
    <text evidence="3">The sequence shown here is derived from an EMBL/GenBank/DDBJ whole genome shotgun (WGS) entry which is preliminary data.</text>
</comment>
<dbReference type="SMART" id="SM00465">
    <property type="entry name" value="GIYc"/>
    <property type="match status" value="1"/>
</dbReference>
<dbReference type="RefSeq" id="WP_119351790.1">
    <property type="nucleotide sequence ID" value="NZ_QWET01000023.1"/>
</dbReference>
<dbReference type="InterPro" id="IPR050190">
    <property type="entry name" value="UPF0213_domain"/>
</dbReference>
<gene>
    <name evidence="3" type="ORF">D1164_20570</name>
</gene>
<dbReference type="OrthoDB" id="9807770at2"/>